<dbReference type="InterPro" id="IPR006644">
    <property type="entry name" value="Cadg"/>
</dbReference>
<dbReference type="GO" id="GO:0005509">
    <property type="term" value="F:calcium ion binding"/>
    <property type="evidence" value="ECO:0007669"/>
    <property type="project" value="InterPro"/>
</dbReference>
<dbReference type="SUPFAM" id="SSF63825">
    <property type="entry name" value="YWTD domain"/>
    <property type="match status" value="1"/>
</dbReference>
<evidence type="ECO:0000259" key="3">
    <source>
        <dbReference type="SMART" id="SM00736"/>
    </source>
</evidence>
<evidence type="ECO:0000256" key="1">
    <source>
        <dbReference type="ARBA" id="ARBA00022729"/>
    </source>
</evidence>
<sequence length="4409" mass="434913">MPISRAPKSKPATKLAGDVTAPAALKPAAKPLAGVKGSGPAPLVLEQRFMYDGAAVASAVQAHVHDVWRHAEHTTPAETVASRTTEPAAAAATGATTASAASTTANAEAPVRETSAAASRDVSSSASASASSSGNAIAFVDTNVSNWQQLVAGISPNIKVVLLNDNESGITQIVDALQGQHDLSAIYIVGHGAQGAAEIGGTVLTTANLASYESELAQIGKSVAAGGSVLLYGCDVAQGQAGETFVTDLSELTHTTVAASSNETGSAQAGGDWTLEYSTGTVTAGPLLTERGEADYLGVLQAPTVQSIILQTPSYSETNADSVTFLVTFSESVKNVTGDAFTFTSDSVSGGTVQLVTAVAGSNGTQYEVTIGNLAKLSGSLTLDVSQTGYRTVTSADGTNTALISNGLLVEGSANDQSFELVHTISTPTVTGLLTSTGAQGDSGVSASDFLTNNSHLQFTGSADAGDTIQVTLDGRVIGQTTVQSNGTWTFDYSGTSIADGSHTLAVTASDKAGNMADSAAQTLIVDTASPAVQSASANGSLVTLSVAEANTLGFALDTGSVPAASSFTVMDNGVAKEVSGVQVSASGTVLIQLKTTVSAGDTVTVGYTSPGASSTIKDAAGNAMTSFNAITVTNTTTNGSGPSISGVGGSTWYNLSGAPSLVFVTSQDAQSAGTATLQTGTTAAESLKIVDGDPNAWLLSATITISSGKQTGDVLSVLGSLPSGITANYANGVLTLTGPATIATYQQVINEVAFSTTSTAQNTARVIGLTVQDSRSLTGSTGGASASGTVTSGMVGLPAATALGSNSVTMNVVGASFGAGNSTTAYLVAGGSLYGVNLVMDTLTPIKSSITSDTLNGMGFNALTGLLYASDNTKHQVVSIDANGTVTLIGPAYGNDANAPSSNFTSNAADVGPDGVLYLFDTSGDKTIYRLDVNPTSQFYLQWLPKITLSQSITTVDIAFNPVNNTIYAVSSTGVLWSISPSATSATWTATSLGAVSNVTLGQNNSASFPMQYFDENGYFYFTSGGGTNGQATLYRVDLSKGPTTATDAQNDHSLTATRLTAQMLTSSGAISTSNLPNSGDAARISTVDLDFGDAPDSYGTTLANNGARDNQLGNQTYFGSTAPTGNQGDGNATALSSGTSSSTGLTTYEYSGTTVSGSNLSEGVVTVVGNSAVTSWTPLEDGMTTYSVTVNVSNTGSTPAVVVGWIDFSGTGKFTLADAASATVAAGTVNGTVTLTWTIPGGETLAAGTTIYARFRVATNAASAAYGVNWAQAATDGKGTGANTLDSRSVGALMDGDVQDYAIQVLAANTAPPTVTFAPITSPRSSDVGTETITFTQTVGSQSLPENVTGVTIGDFTLTKTVDGVTQTISLAGATLTGSGSTYTISGLDALTKSEGTYTLSLNSNATSIVDAQGTAVVVSNPAQSVTFEVVTTAPTIDLAPANASAPDYTAVSASGAAVSLTDVAAGDAGVVTDSSVDGAGQLTQLALTVSGARDGSSETLNFGGTAIAVNASGSQTSLTVGGVTVNVTYASGAFTITSASGGTFTTAQAQSILNAITYSDGANYHGTSDVTAGARTIAVTATNVAGITSTAVETTIDVTATTAAPAPVITSVSDSSLTNGTYLAGTTTPTISGTAEPGSTVNIYVTENGTTVSIGTVTADANGAWSIADSGAPLASDGSSATVTAIATNASGLASASSPVVSVAYDANLPAITSMTNTDSHGSDYNTANTTFVTNDSGNTLEFSGTATANQTVTLALTNSSGGTVTTGTATADATGHWTSSVLVPGSLADGNYTLTASTGQGAQQVQVSQAVKVDSTPPALTAYTPSQSSSGTNVSYGAANTASGVAVSSTLVLTFTEPVSGVAGGTITLSDGTHTQTYTIGGAGVTVSGSTISIVPSSYLDAGASYTVTVAAGAVKDAAGNANAASHVAFATASSTPPLVTDVVANATHLDVAQNGVINAAAAAQGTTVDVSLAGTGATAGQTLYVNWGSQQVAYTLTATDIANGTAAVTIPKTSLTAQGDGTVNVTAHIGTSTQQSNTYAVVVDQTPPGAPTVNSLETNTITPTVTGKATVPAGDVLTVTLNGTTYSTATANSPLTYNASTGTWSLAVPSSAGLAEGDYPVTATVTDAAGNATSRSGDLDIVLTPPKAPTANSLDTNVHTPTLTGTVTIDQGDYLTVTVGGVTYTEGQGALTRVGGNWTLTIPAGNALPDGTYPVTATTHDGAGNVTNGTGTLIIDTTPTSAPTVSITTDANHDGWLNAAEVGSATTAAVKVGLPTNAVAGDVLTLTSNTGATQTHTLTSTDIANGYWNTTETLPANGNALQLSATVTDAAGNVSQAANAAATVDTTAPLAPVLTITTDANQDGYLNAAEVGNASTATVLIDLPAGTVAGDVVTLVSNGTSTQYTVSAQDLTNGYVNATVALPASGSTLGESATITDAAGNVSLAATASAIVDTVAPLTPTIAITTDANQDGYLNAAEVGNASTAAVKIGLPANAAVGDVLTLTSNTGTPTTHTLTSADIANGYWSTTEPLPANGSALQVSVTIADTAGNASQAADATATVDTTVPTAPGVTISTDANGDGYLNAAEVGNATTAAVTVDLPAGAAAGDVLTLTSNTGTVQTVTLSATDIANGYWSTTEPLPANGSALQVSATLTDAAGNVSQPASAAATLDTTAPAAPTVTITTDGNSDGYLNAAEVGNATTATVHIGLPAGTNVGDTVTLDSNGTATQYTVTAQDLTNGYVSATVALPANGSTLDETATVTDAAGNASQAANAAALVDTTVPLAPGITITTDANQDGYLNAAEVGGASTAAVQIDLPAGAAAGDTITLVSNGTATQYTVTAQDLTNGYLSATVALPASGGTLTESATLTDAAGNVSQAASAAAIVDTTAPLAPTIAITTDTNQDGYLNAAEVGNATTATVQVGLPANAVAGDVLTLTSNTGNVQTVALTATDIANGYWTTTEALPAEGSTLQVSATVTDAAGNVSQAADAAATVDTTATAAPAVTIVTDTNQDGYLNAAETGGSPTATVQIDLPAGTNVGDTVTLTSNGTATQYTVSAQDLTNGYVSATVALPATGNTLTETATITDAAGNVSQAASAAAIVDTTAPLAPTIAITTDTNNDGYLNAAEVGNATTATVQVGLPANAVAGDVLTLTSNTGATQTVTLSATDIANGYWTTTEALPAEGSALQVSATVTDAAGNVSQAADAAATVDTTAPLVPALTITTDANQDGYLNAAEVGNGTTATVQIDLPAGTVAGDTITLTSNGTATQYTVSAQDLTNGYLSATVALPATGNTLTESATITDAAGNVSQAASAAAIVDTTAPLAPTIAITTDTNNDGYLNAAEVGNATTATVQVGLPANAVAGDVLTLTSNTGNVQTVALTATDIANGYWTSTEPLPADGSTLQVSATVTDAAGNVSQAADAAATVDMTAPLAPTIAITTDTNQDGWLNAAEVGNATTAAVKVGLPADAVAGDVLTLTSNTGNVQTVALTATDIANGYWTSTEPLPADGSALQVSATVTDAAGNVSQAADAAATVDTTAPLVPTLTITTDANNDGYLNAAEVGNGTTATVQIDLPAGTVEGDTITLTSNGVATQYTVGAQDLTNGYVNATVALPASGATLTETATITDAAGNVSQAANAAAIVDTTAPAAPTIAITTDTNQDGWLNAAEVGNATTAAVKVGLPADAVAGDVLTLTSNTGATQTVALTATDIANGYWTSTEPLPADGSALQVSATVTDAAGNVSQAADAAATVDTTAPLVPTLTITTDANNDGYLNAAEVGDASTATVQIDLPAGTVEGDTITLTSNGVATQYTVGAQDLTNGYVNATVALPASGATLTETATITDAAGNVSQAANAAAIVDTTVPGAPSVTITTDANRDGYLNAAEVGDSTTATVQIGLPAGTVAGDTITLESNGVSTQYTVGAQDLANGYVSATVALPSSGETLSETATVTDAAGNVSQAGAASAAVDTVVPGAPTVTVTTDANHDGYLNATEVGSSSTATVQIGLPAGTVAGDTITLTSNGVSTQYTVGAQDLANGYLNASVTLPASGATLTETASITDAAGNKSADSGAATVIVDTAAPAAPTVTPLLTTDTQPTLSGTFDAADAAGGFSVTVNGHTYTLGSNDPALTVNGNAWSLNLATAGLTLPSGSSWTVTVAVTDEAGNTSEGSGTVQIGAVPTLTQQRVADTTASSPWVAGRPTASAVNLTTASTSSAVDSDLPTLAVGWSPAKIEIPEYVADTRLYDVYTPKDEGAIQIPVIPALDARLIVFHGVPDQDFDSGTVVRFRLPGDAFASTTPDAAVRIWAERSDGGPLPAWLHFNPTTGEFTGKAPLDAPPEVVVHVIARDNHGHKAETTFRIKIHGDERAVKGRQSLSEKLRQSHAAPARQAVPVNPRVSGHA</sequence>
<dbReference type="Pfam" id="PF14252">
    <property type="entry name" value="DUF4347"/>
    <property type="match status" value="1"/>
</dbReference>
<dbReference type="NCBIfam" id="NF033510">
    <property type="entry name" value="Ca_tandemer"/>
    <property type="match status" value="4"/>
</dbReference>
<dbReference type="SMART" id="SM00736">
    <property type="entry name" value="CADG"/>
    <property type="match status" value="1"/>
</dbReference>
<dbReference type="InterPro" id="IPR015919">
    <property type="entry name" value="Cadherin-like_sf"/>
</dbReference>
<dbReference type="Pfam" id="PF13205">
    <property type="entry name" value="Big_5"/>
    <property type="match status" value="1"/>
</dbReference>
<dbReference type="GO" id="GO:0016020">
    <property type="term" value="C:membrane"/>
    <property type="evidence" value="ECO:0007669"/>
    <property type="project" value="InterPro"/>
</dbReference>
<feature type="domain" description="Dystroglycan-type cadherin-like" evidence="3">
    <location>
        <begin position="4277"/>
        <end position="4377"/>
    </location>
</feature>
<feature type="compositionally biased region" description="Polar residues" evidence="2">
    <location>
        <begin position="1121"/>
        <end position="1132"/>
    </location>
</feature>
<evidence type="ECO:0000313" key="4">
    <source>
        <dbReference type="EMBL" id="QGZ65508.1"/>
    </source>
</evidence>
<evidence type="ECO:0000313" key="5">
    <source>
        <dbReference type="Proteomes" id="UP000433577"/>
    </source>
</evidence>
<dbReference type="InterPro" id="IPR014755">
    <property type="entry name" value="Cu-Rt/internalin_Ig-like"/>
</dbReference>
<proteinExistence type="predicted"/>
<dbReference type="InterPro" id="IPR044016">
    <property type="entry name" value="Big_13"/>
</dbReference>
<dbReference type="InterPro" id="IPR032812">
    <property type="entry name" value="SbsA_Ig"/>
</dbReference>
<dbReference type="InterPro" id="IPR018247">
    <property type="entry name" value="EF_Hand_1_Ca_BS"/>
</dbReference>
<organism evidence="4 5">
    <name type="scientific">Paraburkholderia acidisoli</name>
    <dbReference type="NCBI Taxonomy" id="2571748"/>
    <lineage>
        <taxon>Bacteria</taxon>
        <taxon>Pseudomonadati</taxon>
        <taxon>Pseudomonadota</taxon>
        <taxon>Betaproteobacteria</taxon>
        <taxon>Burkholderiales</taxon>
        <taxon>Burkholderiaceae</taxon>
        <taxon>Paraburkholderia</taxon>
    </lineage>
</organism>
<feature type="region of interest" description="Disordered" evidence="2">
    <location>
        <begin position="4387"/>
        <end position="4409"/>
    </location>
</feature>
<feature type="region of interest" description="Disordered" evidence="2">
    <location>
        <begin position="1121"/>
        <end position="1144"/>
    </location>
</feature>
<accession>A0A7Z2GPI6</accession>
<protein>
    <submittedName>
        <fullName evidence="4">DUF4347 domain-containing protein</fullName>
    </submittedName>
</protein>
<dbReference type="Gene3D" id="2.60.40.1220">
    <property type="match status" value="1"/>
</dbReference>
<reference evidence="4 5" key="1">
    <citation type="submission" date="2019-12" db="EMBL/GenBank/DDBJ databases">
        <title>Paraburkholderia acidiphila 7Q-K02 sp. nov and Paraburkholderia acidisoli DHF22 sp. nov., two strains isolated from forest soil.</title>
        <authorList>
            <person name="Gao Z."/>
            <person name="Qiu L."/>
        </authorList>
    </citation>
    <scope>NUCLEOTIDE SEQUENCE [LARGE SCALE GENOMIC DNA]</scope>
    <source>
        <strain evidence="4 5">DHF22</strain>
    </source>
</reference>
<dbReference type="SUPFAM" id="SSF49313">
    <property type="entry name" value="Cadherin-like"/>
    <property type="match status" value="1"/>
</dbReference>
<name>A0A7Z2GPI6_9BURK</name>
<dbReference type="InterPro" id="IPR025592">
    <property type="entry name" value="DUF4347"/>
</dbReference>
<dbReference type="EMBL" id="CP046915">
    <property type="protein sequence ID" value="QGZ65508.1"/>
    <property type="molecule type" value="Genomic_DNA"/>
</dbReference>
<dbReference type="OrthoDB" id="6091599at2"/>
<keyword evidence="5" id="KW-1185">Reference proteome</keyword>
<keyword evidence="1" id="KW-0732">Signal</keyword>
<dbReference type="Gene3D" id="2.60.40.10">
    <property type="entry name" value="Immunoglobulins"/>
    <property type="match status" value="22"/>
</dbReference>
<feature type="compositionally biased region" description="Low complexity" evidence="2">
    <location>
        <begin position="81"/>
        <end position="121"/>
    </location>
</feature>
<dbReference type="PROSITE" id="PS00018">
    <property type="entry name" value="EF_HAND_1"/>
    <property type="match status" value="14"/>
</dbReference>
<dbReference type="InterPro" id="IPR013783">
    <property type="entry name" value="Ig-like_fold"/>
</dbReference>
<dbReference type="Proteomes" id="UP000433577">
    <property type="component" value="Chromosome 3"/>
</dbReference>
<evidence type="ECO:0000256" key="2">
    <source>
        <dbReference type="SAM" id="MobiDB-lite"/>
    </source>
</evidence>
<dbReference type="RefSeq" id="WP_158956006.1">
    <property type="nucleotide sequence ID" value="NZ_CP046915.1"/>
</dbReference>
<dbReference type="KEGG" id="pacs:FAZ98_27575"/>
<dbReference type="Pfam" id="PF19077">
    <property type="entry name" value="Big_13"/>
    <property type="match status" value="3"/>
</dbReference>
<feature type="region of interest" description="Disordered" evidence="2">
    <location>
        <begin position="73"/>
        <end position="121"/>
    </location>
</feature>
<gene>
    <name evidence="4" type="ORF">FAZ98_27575</name>
</gene>
<feature type="compositionally biased region" description="Low complexity" evidence="2">
    <location>
        <begin position="1134"/>
        <end position="1144"/>
    </location>
</feature>